<gene>
    <name evidence="2" type="ORF">MNBD_PLANCTO02-1479</name>
</gene>
<protein>
    <submittedName>
        <fullName evidence="2">4Fe-4S ferredoxin, iron-sulfur binding</fullName>
    </submittedName>
</protein>
<dbReference type="PROSITE" id="PS51379">
    <property type="entry name" value="4FE4S_FER_2"/>
    <property type="match status" value="1"/>
</dbReference>
<dbReference type="AlphaFoldDB" id="A0A3B1DS60"/>
<dbReference type="InterPro" id="IPR017896">
    <property type="entry name" value="4Fe4S_Fe-S-bd"/>
</dbReference>
<feature type="domain" description="4Fe-4S ferredoxin-type" evidence="1">
    <location>
        <begin position="14"/>
        <end position="43"/>
    </location>
</feature>
<dbReference type="SUPFAM" id="SSF54862">
    <property type="entry name" value="4Fe-4S ferredoxins"/>
    <property type="match status" value="1"/>
</dbReference>
<dbReference type="Gene3D" id="3.30.70.20">
    <property type="match status" value="1"/>
</dbReference>
<sequence length="134" mass="14808">MAKEAKKRKKLPKAIAIINADNCTGCESCIEVCPVDCISKVPGDSISVLQGWCEIDVEKCVGCEVCVKFPSKKTDPFIMFLCPWDAIEMVKPIDLGQYVAEKGGPDEYLDKHWERVVEPAIAISELAYEQAVAK</sequence>
<proteinExistence type="predicted"/>
<dbReference type="InterPro" id="IPR017900">
    <property type="entry name" value="4Fe4S_Fe_S_CS"/>
</dbReference>
<accession>A0A3B1DS60</accession>
<name>A0A3B1DS60_9ZZZZ</name>
<dbReference type="PROSITE" id="PS00198">
    <property type="entry name" value="4FE4S_FER_1"/>
    <property type="match status" value="1"/>
</dbReference>
<dbReference type="EMBL" id="UOGL01000282">
    <property type="protein sequence ID" value="VAX38968.1"/>
    <property type="molecule type" value="Genomic_DNA"/>
</dbReference>
<evidence type="ECO:0000259" key="1">
    <source>
        <dbReference type="PROSITE" id="PS51379"/>
    </source>
</evidence>
<dbReference type="Pfam" id="PF12800">
    <property type="entry name" value="Fer4_4"/>
    <property type="match status" value="1"/>
</dbReference>
<organism evidence="2">
    <name type="scientific">hydrothermal vent metagenome</name>
    <dbReference type="NCBI Taxonomy" id="652676"/>
    <lineage>
        <taxon>unclassified sequences</taxon>
        <taxon>metagenomes</taxon>
        <taxon>ecological metagenomes</taxon>
    </lineage>
</organism>
<dbReference type="Pfam" id="PF00037">
    <property type="entry name" value="Fer4"/>
    <property type="match status" value="1"/>
</dbReference>
<reference evidence="2" key="1">
    <citation type="submission" date="2018-06" db="EMBL/GenBank/DDBJ databases">
        <authorList>
            <person name="Zhirakovskaya E."/>
        </authorList>
    </citation>
    <scope>NUCLEOTIDE SEQUENCE</scope>
</reference>
<evidence type="ECO:0000313" key="2">
    <source>
        <dbReference type="EMBL" id="VAX38968.1"/>
    </source>
</evidence>